<protein>
    <recommendedName>
        <fullName evidence="3">Jacalin-type lectin domain-containing protein</fullName>
    </recommendedName>
</protein>
<name>A0A6G0XHM8_9STRA</name>
<dbReference type="InterPro" id="IPR007483">
    <property type="entry name" value="Hamartin"/>
</dbReference>
<keyword evidence="1" id="KW-0175">Coiled coil</keyword>
<dbReference type="VEuPathDB" id="FungiDB:AeMF1_010289"/>
<dbReference type="InterPro" id="IPR036404">
    <property type="entry name" value="Jacalin-like_lectin_dom_sf"/>
</dbReference>
<comment type="caution">
    <text evidence="4">The sequence shown here is derived from an EMBL/GenBank/DDBJ whole genome shotgun (WGS) entry which is preliminary data.</text>
</comment>
<dbReference type="Gene3D" id="2.100.10.30">
    <property type="entry name" value="Jacalin-like lectin domain"/>
    <property type="match status" value="1"/>
</dbReference>
<evidence type="ECO:0000313" key="4">
    <source>
        <dbReference type="EMBL" id="KAF0739820.1"/>
    </source>
</evidence>
<feature type="coiled-coil region" evidence="1">
    <location>
        <begin position="714"/>
        <end position="787"/>
    </location>
</feature>
<sequence>MIDIVEEAAACVRRKRVDESFLQAFTEEMQRSVESSFCAMQKLSETIGLSSTLFDSESESESSSSSGSSSEEYLSAPSYETLKTMDLIEGECIVFFKLGLALLEAIRTMDFPYRRQARAVITAWGSLALNQSGKSTCSELISSLERFLPSACLLLSELEISDASDHPNGLVQQLVDAVLHQFSQSFSIEEQSVELLALQAVAKVKPMIFYYALEVSLKRNSRLDPIPLLHRYLCVCAILGQILPKYDMQAFLSSTLWSFMLDLAKSSEGMAFATVSLWFLSLLLPLACRDMLPYEQDVLLILRQAVLICSEERHIDSQGKSSSQELPERVVPFASKLASHLPLLNVEQIQSSFAHFLSHLSPSSQSLGRFRLPPISPSANFDDNPPDGCRIQQVELWMGPTSATSGDHAIRAMRLTVQNGFGVVTSLGLHGDTHVHMDAFATKHVLTLDPNECIVRIDVSFYDIQSPGTSKLPSRHQTFIGALQFTTTKRIFPWIGTPSRQTHLDVSIQSRRYSEEARDNLEGTTPAFDSNERAQDTGDCQDNEIIGLFGSFEDGILRSLGATFVPRAASHTQLTIVHSLQGLLSFCFRSMYAISPWNCLRFFHDEQAGMNPSIVQALFLQIRLHPGIIHEDGINRQNFHAYVEWLSLHASTNDKNSPSEVQWIHPLTGMVQERAADDLRSTLHRLQTDIQLMGEWQPKEWSIQRDLKAEKEISSNLHKRLHAQREQVKAFEKERKKWDGKVQLRLDKYASDRKLLSEQNMELQSQLRTLEAKLEKMEKDLHKQTAYSMHLEGVIQSQASSIQDANKMNEKCRVIETKSSQWDAFHMTEIARVEQRYEQEIQDLKRRWSNALEKAAHDERTEKTPPLSDTNDDYRVIELEKTLKQKDHALQSLKTMLERHQGIAEAKLKQATSKYEHAKAINIALQRRIVGSLPRSSQGNT</sequence>
<dbReference type="EMBL" id="VJMJ01000061">
    <property type="protein sequence ID" value="KAF0739820.1"/>
    <property type="molecule type" value="Genomic_DNA"/>
</dbReference>
<dbReference type="AlphaFoldDB" id="A0A6G0XHM8"/>
<dbReference type="Proteomes" id="UP000481153">
    <property type="component" value="Unassembled WGS sequence"/>
</dbReference>
<accession>A0A6G0XHM8</accession>
<reference evidence="4 5" key="1">
    <citation type="submission" date="2019-07" db="EMBL/GenBank/DDBJ databases">
        <title>Genomics analysis of Aphanomyces spp. identifies a new class of oomycete effector associated with host adaptation.</title>
        <authorList>
            <person name="Gaulin E."/>
        </authorList>
    </citation>
    <scope>NUCLEOTIDE SEQUENCE [LARGE SCALE GENOMIC DNA]</scope>
    <source>
        <strain evidence="4 5">ATCC 201684</strain>
    </source>
</reference>
<dbReference type="PANTHER" id="PTHR15154:SF2">
    <property type="entry name" value="HAMARTIN"/>
    <property type="match status" value="1"/>
</dbReference>
<feature type="region of interest" description="Disordered" evidence="2">
    <location>
        <begin position="515"/>
        <end position="536"/>
    </location>
</feature>
<proteinExistence type="predicted"/>
<dbReference type="PANTHER" id="PTHR15154">
    <property type="entry name" value="HAMARTIN"/>
    <property type="match status" value="1"/>
</dbReference>
<evidence type="ECO:0000256" key="2">
    <source>
        <dbReference type="SAM" id="MobiDB-lite"/>
    </source>
</evidence>
<evidence type="ECO:0000259" key="3">
    <source>
        <dbReference type="SMART" id="SM00915"/>
    </source>
</evidence>
<feature type="coiled-coil region" evidence="1">
    <location>
        <begin position="827"/>
        <end position="854"/>
    </location>
</feature>
<keyword evidence="5" id="KW-1185">Reference proteome</keyword>
<evidence type="ECO:0000256" key="1">
    <source>
        <dbReference type="SAM" id="Coils"/>
    </source>
</evidence>
<feature type="domain" description="Jacalin-type lectin" evidence="3">
    <location>
        <begin position="378"/>
        <end position="566"/>
    </location>
</feature>
<dbReference type="GO" id="GO:0032007">
    <property type="term" value="P:negative regulation of TOR signaling"/>
    <property type="evidence" value="ECO:0007669"/>
    <property type="project" value="TreeGrafter"/>
</dbReference>
<dbReference type="InterPro" id="IPR001229">
    <property type="entry name" value="Jacalin-like_lectin_dom"/>
</dbReference>
<dbReference type="SMART" id="SM00915">
    <property type="entry name" value="Jacalin"/>
    <property type="match status" value="1"/>
</dbReference>
<evidence type="ECO:0000313" key="5">
    <source>
        <dbReference type="Proteomes" id="UP000481153"/>
    </source>
</evidence>
<organism evidence="4 5">
    <name type="scientific">Aphanomyces euteiches</name>
    <dbReference type="NCBI Taxonomy" id="100861"/>
    <lineage>
        <taxon>Eukaryota</taxon>
        <taxon>Sar</taxon>
        <taxon>Stramenopiles</taxon>
        <taxon>Oomycota</taxon>
        <taxon>Saprolegniomycetes</taxon>
        <taxon>Saprolegniales</taxon>
        <taxon>Verrucalvaceae</taxon>
        <taxon>Aphanomyces</taxon>
    </lineage>
</organism>
<dbReference type="GO" id="GO:0033596">
    <property type="term" value="C:TSC1-TSC2 complex"/>
    <property type="evidence" value="ECO:0007669"/>
    <property type="project" value="TreeGrafter"/>
</dbReference>
<gene>
    <name evidence="4" type="ORF">Ae201684_004628</name>
</gene>
<dbReference type="GO" id="GO:0051726">
    <property type="term" value="P:regulation of cell cycle"/>
    <property type="evidence" value="ECO:0007669"/>
    <property type="project" value="TreeGrafter"/>
</dbReference>